<proteinExistence type="predicted"/>
<sequence length="213" mass="25092">MREFLYFLARAGIALPMFLLTWITAFYIFDIQLFYAVLIGIAGGVIPFYLIKWFQHRSILRSYKLSSQEYQYIQQNLKDAQKKISRLQGRMFQIRSLSAMRQFNDLTKLSRKIFAVVKKDPKRFYLAERFFFYHLDSAVELTDKYTTLATQPIKNKEVLTSLEDTRKTLLDLNSSMEEELMNVLTNDIDSLRVELDLAQISLQRGQQSREGIE</sequence>
<dbReference type="PATRIC" id="fig|220754.4.peg.2097"/>
<gene>
    <name evidence="2" type="ORF">KR50_20790</name>
</gene>
<keyword evidence="1" id="KW-0812">Transmembrane</keyword>
<name>A0A0C2VG93_9BACL</name>
<evidence type="ECO:0000313" key="3">
    <source>
        <dbReference type="Proteomes" id="UP000031972"/>
    </source>
</evidence>
<accession>A0A0C2VG93</accession>
<keyword evidence="3" id="KW-1185">Reference proteome</keyword>
<dbReference type="InterPro" id="IPR018770">
    <property type="entry name" value="ChloroindolylP_hydrolase"/>
</dbReference>
<organism evidence="2 3">
    <name type="scientific">Jeotgalibacillus campisalis</name>
    <dbReference type="NCBI Taxonomy" id="220754"/>
    <lineage>
        <taxon>Bacteria</taxon>
        <taxon>Bacillati</taxon>
        <taxon>Bacillota</taxon>
        <taxon>Bacilli</taxon>
        <taxon>Bacillales</taxon>
        <taxon>Caryophanaceae</taxon>
        <taxon>Jeotgalibacillus</taxon>
    </lineage>
</organism>
<reference evidence="2 3" key="1">
    <citation type="submission" date="2015-01" db="EMBL/GenBank/DDBJ databases">
        <title>Jeotgalibacillus campisalis genome sequencing.</title>
        <authorList>
            <person name="Goh K.M."/>
            <person name="Chan K.-G."/>
            <person name="Yaakop A.S."/>
            <person name="Ee R."/>
            <person name="Gan H.M."/>
            <person name="Chan C.S."/>
        </authorList>
    </citation>
    <scope>NUCLEOTIDE SEQUENCE [LARGE SCALE GENOMIC DNA]</scope>
    <source>
        <strain evidence="2 3">SF-57</strain>
    </source>
</reference>
<evidence type="ECO:0000256" key="1">
    <source>
        <dbReference type="SAM" id="Phobius"/>
    </source>
</evidence>
<dbReference type="Pfam" id="PF10112">
    <property type="entry name" value="Halogen_Hydrol"/>
    <property type="match status" value="1"/>
</dbReference>
<dbReference type="OrthoDB" id="2081028at2"/>
<dbReference type="RefSeq" id="WP_041057826.1">
    <property type="nucleotide sequence ID" value="NZ_JXRR01000014.1"/>
</dbReference>
<keyword evidence="1" id="KW-0472">Membrane</keyword>
<evidence type="ECO:0000313" key="2">
    <source>
        <dbReference type="EMBL" id="KIL47912.1"/>
    </source>
</evidence>
<dbReference type="Proteomes" id="UP000031972">
    <property type="component" value="Unassembled WGS sequence"/>
</dbReference>
<feature type="transmembrane region" description="Helical" evidence="1">
    <location>
        <begin position="7"/>
        <end position="28"/>
    </location>
</feature>
<comment type="caution">
    <text evidence="2">The sequence shown here is derived from an EMBL/GenBank/DDBJ whole genome shotgun (WGS) entry which is preliminary data.</text>
</comment>
<keyword evidence="1" id="KW-1133">Transmembrane helix</keyword>
<feature type="transmembrane region" description="Helical" evidence="1">
    <location>
        <begin position="34"/>
        <end position="54"/>
    </location>
</feature>
<protein>
    <recommendedName>
        <fullName evidence="4">Protein xpaC</fullName>
    </recommendedName>
</protein>
<evidence type="ECO:0008006" key="4">
    <source>
        <dbReference type="Google" id="ProtNLM"/>
    </source>
</evidence>
<dbReference type="EMBL" id="JXRR01000014">
    <property type="protein sequence ID" value="KIL47912.1"/>
    <property type="molecule type" value="Genomic_DNA"/>
</dbReference>
<dbReference type="AlphaFoldDB" id="A0A0C2VG93"/>